<keyword evidence="8" id="KW-1185">Reference proteome</keyword>
<dbReference type="InterPro" id="IPR030953">
    <property type="entry name" value="Glycosyl_450act"/>
</dbReference>
<dbReference type="RefSeq" id="WP_197013007.1">
    <property type="nucleotide sequence ID" value="NZ_BAABES010000011.1"/>
</dbReference>
<sequence>MRILFTSVGAKAHAFVQTPVAWALRSAGHEVRVAAPPDLTDDITRSGLTAVPVGALLDRETKMAAFMEREERAGRRERMLTWGSWTKELRIGEVRPERLTPDYMRDTLIGWTSLLFQYYSPVSMVDDLVDFARDWRPDLVVWDTVTFGGAVAARASGAAHARLLVGLDLVGALRQEYRPALESRPPELREDPLEEWLGWTLDRFGCGPFDEEMVVGQWTIDPMPASMRLPVDLQYVPVRHVPYNGPATVPGWLREPPKRPRVCLTLGVSLREIVGEDQVSVGDLLEAVAELDVEVVATLNEDQLADVRHVPGNVRTAGFVPLNELLPTCSAIIHHGGFGTLQSALVHGVPQIVIPTDLWDNIPKADKLHQTGAGLARAPEGLTAAGVRDMLVRVLEEPSFAANAARLRTELLGRPTPADIVPLLERLTEENRPR</sequence>
<keyword evidence="4" id="KW-0045">Antibiotic biosynthesis</keyword>
<evidence type="ECO:0000259" key="5">
    <source>
        <dbReference type="Pfam" id="PF06722"/>
    </source>
</evidence>
<dbReference type="CDD" id="cd03784">
    <property type="entry name" value="GT1_Gtf-like"/>
    <property type="match status" value="1"/>
</dbReference>
<proteinExistence type="inferred from homology"/>
<feature type="domain" description="Erythromycin biosynthesis protein CIII-like C-terminal" evidence="5">
    <location>
        <begin position="284"/>
        <end position="427"/>
    </location>
</feature>
<dbReference type="InterPro" id="IPR010610">
    <property type="entry name" value="EryCIII-like_C"/>
</dbReference>
<dbReference type="PANTHER" id="PTHR48050">
    <property type="entry name" value="STEROL 3-BETA-GLUCOSYLTRANSFERASE"/>
    <property type="match status" value="1"/>
</dbReference>
<dbReference type="FunFam" id="3.40.50.2000:FF:000072">
    <property type="entry name" value="Glycosyl transferase"/>
    <property type="match status" value="1"/>
</dbReference>
<dbReference type="NCBIfam" id="TIGR04516">
    <property type="entry name" value="glycosyl_450act"/>
    <property type="match status" value="1"/>
</dbReference>
<dbReference type="Proteomes" id="UP000614047">
    <property type="component" value="Unassembled WGS sequence"/>
</dbReference>
<evidence type="ECO:0000256" key="4">
    <source>
        <dbReference type="ARBA" id="ARBA00023194"/>
    </source>
</evidence>
<dbReference type="SUPFAM" id="SSF53756">
    <property type="entry name" value="UDP-Glycosyltransferase/glycogen phosphorylase"/>
    <property type="match status" value="1"/>
</dbReference>
<reference evidence="7" key="1">
    <citation type="submission" date="2020-11" db="EMBL/GenBank/DDBJ databases">
        <title>Sequencing the genomes of 1000 actinobacteria strains.</title>
        <authorList>
            <person name="Klenk H.-P."/>
        </authorList>
    </citation>
    <scope>NUCLEOTIDE SEQUENCE</scope>
    <source>
        <strain evidence="7">DSM 43175</strain>
    </source>
</reference>
<evidence type="ECO:0000256" key="1">
    <source>
        <dbReference type="ARBA" id="ARBA00006962"/>
    </source>
</evidence>
<dbReference type="GO" id="GO:0008194">
    <property type="term" value="F:UDP-glycosyltransferase activity"/>
    <property type="evidence" value="ECO:0007669"/>
    <property type="project" value="InterPro"/>
</dbReference>
<evidence type="ECO:0000313" key="8">
    <source>
        <dbReference type="Proteomes" id="UP000614047"/>
    </source>
</evidence>
<protein>
    <submittedName>
        <fullName evidence="7">L-2-deoxyfucosyltransferase</fullName>
        <ecNumber evidence="7">2.4.1.327</ecNumber>
    </submittedName>
</protein>
<keyword evidence="3 7" id="KW-0808">Transferase</keyword>
<dbReference type="GO" id="GO:0017000">
    <property type="term" value="P:antibiotic biosynthetic process"/>
    <property type="evidence" value="ECO:0007669"/>
    <property type="project" value="UniProtKB-KW"/>
</dbReference>
<organism evidence="7 8">
    <name type="scientific">Actinomadura viridis</name>
    <dbReference type="NCBI Taxonomy" id="58110"/>
    <lineage>
        <taxon>Bacteria</taxon>
        <taxon>Bacillati</taxon>
        <taxon>Actinomycetota</taxon>
        <taxon>Actinomycetes</taxon>
        <taxon>Streptosporangiales</taxon>
        <taxon>Thermomonosporaceae</taxon>
        <taxon>Actinomadura</taxon>
    </lineage>
</organism>
<dbReference type="Gene3D" id="3.40.50.2000">
    <property type="entry name" value="Glycogen Phosphorylase B"/>
    <property type="match status" value="2"/>
</dbReference>
<dbReference type="EMBL" id="JADOUA010000001">
    <property type="protein sequence ID" value="MBG6090559.1"/>
    <property type="molecule type" value="Genomic_DNA"/>
</dbReference>
<dbReference type="Pfam" id="PF21036">
    <property type="entry name" value="EryCIII-like_N"/>
    <property type="match status" value="1"/>
</dbReference>
<accession>A0A931GS89</accession>
<evidence type="ECO:0000256" key="2">
    <source>
        <dbReference type="ARBA" id="ARBA00022676"/>
    </source>
</evidence>
<comment type="caution">
    <text evidence="7">The sequence shown here is derived from an EMBL/GenBank/DDBJ whole genome shotgun (WGS) entry which is preliminary data.</text>
</comment>
<dbReference type="InterPro" id="IPR048284">
    <property type="entry name" value="EryCIII-like_N"/>
</dbReference>
<dbReference type="InterPro" id="IPR002213">
    <property type="entry name" value="UDP_glucos_trans"/>
</dbReference>
<evidence type="ECO:0000256" key="3">
    <source>
        <dbReference type="ARBA" id="ARBA00022679"/>
    </source>
</evidence>
<dbReference type="PANTHER" id="PTHR48050:SF13">
    <property type="entry name" value="STEROL 3-BETA-GLUCOSYLTRANSFERASE UGT80A2"/>
    <property type="match status" value="1"/>
</dbReference>
<feature type="domain" description="Erythromycin biosynthesis protein CIII-like N-terminal" evidence="6">
    <location>
        <begin position="22"/>
        <end position="267"/>
    </location>
</feature>
<comment type="similarity">
    <text evidence="1">Belongs to the glycosyltransferase 28 family.</text>
</comment>
<dbReference type="EC" id="2.4.1.327" evidence="7"/>
<dbReference type="InterPro" id="IPR050426">
    <property type="entry name" value="Glycosyltransferase_28"/>
</dbReference>
<name>A0A931GS89_9ACTN</name>
<dbReference type="Pfam" id="PF06722">
    <property type="entry name" value="EryCIII-like_C"/>
    <property type="match status" value="1"/>
</dbReference>
<evidence type="ECO:0000259" key="6">
    <source>
        <dbReference type="Pfam" id="PF21036"/>
    </source>
</evidence>
<dbReference type="AlphaFoldDB" id="A0A931GS89"/>
<evidence type="ECO:0000313" key="7">
    <source>
        <dbReference type="EMBL" id="MBG6090559.1"/>
    </source>
</evidence>
<dbReference type="GO" id="GO:0016758">
    <property type="term" value="F:hexosyltransferase activity"/>
    <property type="evidence" value="ECO:0007669"/>
    <property type="project" value="UniProtKB-ARBA"/>
</dbReference>
<gene>
    <name evidence="7" type="ORF">IW256_004672</name>
</gene>
<keyword evidence="2 7" id="KW-0328">Glycosyltransferase</keyword>